<dbReference type="InterPro" id="IPR011335">
    <property type="entry name" value="Restrct_endonuc-II-like"/>
</dbReference>
<evidence type="ECO:0000313" key="3">
    <source>
        <dbReference type="Proteomes" id="UP000239388"/>
    </source>
</evidence>
<dbReference type="InterPro" id="IPR007569">
    <property type="entry name" value="DUF559"/>
</dbReference>
<dbReference type="EMBL" id="PUIB01000011">
    <property type="protein sequence ID" value="PQO37977.1"/>
    <property type="molecule type" value="Genomic_DNA"/>
</dbReference>
<sequence>MSQPSDNVSRRRELRQTSTKAERLLWFALRNRNIAGLKFRRQVSVGPWIVDFLCVEENLVIELDGGYHDLIQDKDQQREQQLIKAGYRVVRFANEEVIENLEGVTIAIKRFLGLPDEEAPSP</sequence>
<dbReference type="OrthoDB" id="9798754at2"/>
<proteinExistence type="predicted"/>
<dbReference type="PANTHER" id="PTHR38590:SF1">
    <property type="entry name" value="BLL0828 PROTEIN"/>
    <property type="match status" value="1"/>
</dbReference>
<dbReference type="RefSeq" id="WP_105352987.1">
    <property type="nucleotide sequence ID" value="NZ_PUIB01000011.1"/>
</dbReference>
<protein>
    <recommendedName>
        <fullName evidence="1">DUF559 domain-containing protein</fullName>
    </recommendedName>
</protein>
<dbReference type="Pfam" id="PF04480">
    <property type="entry name" value="DUF559"/>
    <property type="match status" value="1"/>
</dbReference>
<dbReference type="CDD" id="cd01038">
    <property type="entry name" value="Endonuclease_DUF559"/>
    <property type="match status" value="1"/>
</dbReference>
<organism evidence="2 3">
    <name type="scientific">Blastopirellula marina</name>
    <dbReference type="NCBI Taxonomy" id="124"/>
    <lineage>
        <taxon>Bacteria</taxon>
        <taxon>Pseudomonadati</taxon>
        <taxon>Planctomycetota</taxon>
        <taxon>Planctomycetia</taxon>
        <taxon>Pirellulales</taxon>
        <taxon>Pirellulaceae</taxon>
        <taxon>Blastopirellula</taxon>
    </lineage>
</organism>
<dbReference type="SUPFAM" id="SSF52980">
    <property type="entry name" value="Restriction endonuclease-like"/>
    <property type="match status" value="1"/>
</dbReference>
<evidence type="ECO:0000259" key="1">
    <source>
        <dbReference type="Pfam" id="PF04480"/>
    </source>
</evidence>
<dbReference type="Gene3D" id="3.40.960.10">
    <property type="entry name" value="VSR Endonuclease"/>
    <property type="match status" value="1"/>
</dbReference>
<dbReference type="AlphaFoldDB" id="A0A2S8G0K9"/>
<name>A0A2S8G0K9_9BACT</name>
<feature type="domain" description="DUF559" evidence="1">
    <location>
        <begin position="9"/>
        <end position="112"/>
    </location>
</feature>
<gene>
    <name evidence="2" type="ORF">C5Y98_07760</name>
</gene>
<dbReference type="InterPro" id="IPR047216">
    <property type="entry name" value="Endonuclease_DUF559_bact"/>
</dbReference>
<dbReference type="PANTHER" id="PTHR38590">
    <property type="entry name" value="BLL0828 PROTEIN"/>
    <property type="match status" value="1"/>
</dbReference>
<dbReference type="Proteomes" id="UP000239388">
    <property type="component" value="Unassembled WGS sequence"/>
</dbReference>
<comment type="caution">
    <text evidence="2">The sequence shown here is derived from an EMBL/GenBank/DDBJ whole genome shotgun (WGS) entry which is preliminary data.</text>
</comment>
<evidence type="ECO:0000313" key="2">
    <source>
        <dbReference type="EMBL" id="PQO37977.1"/>
    </source>
</evidence>
<accession>A0A2S8G0K9</accession>
<reference evidence="2 3" key="1">
    <citation type="submission" date="2018-02" db="EMBL/GenBank/DDBJ databases">
        <title>Comparative genomes isolates from brazilian mangrove.</title>
        <authorList>
            <person name="Araujo J.E."/>
            <person name="Taketani R.G."/>
            <person name="Silva M.C.P."/>
            <person name="Loureco M.V."/>
            <person name="Andreote F.D."/>
        </authorList>
    </citation>
    <scope>NUCLEOTIDE SEQUENCE [LARGE SCALE GENOMIC DNA]</scope>
    <source>
        <strain evidence="2 3">NAP PRIS-MGV</strain>
    </source>
</reference>